<comment type="caution">
    <text evidence="2">The sequence shown here is derived from an EMBL/GenBank/DDBJ whole genome shotgun (WGS) entry which is preliminary data.</text>
</comment>
<evidence type="ECO:0000313" key="3">
    <source>
        <dbReference type="Proteomes" id="UP000693942"/>
    </source>
</evidence>
<protein>
    <submittedName>
        <fullName evidence="2">Uncharacterized protein</fullName>
    </submittedName>
</protein>
<organism evidence="2 3">
    <name type="scientific">Fusarium oxysporum f. sp. raphani</name>
    <dbReference type="NCBI Taxonomy" id="96318"/>
    <lineage>
        <taxon>Eukaryota</taxon>
        <taxon>Fungi</taxon>
        <taxon>Dikarya</taxon>
        <taxon>Ascomycota</taxon>
        <taxon>Pezizomycotina</taxon>
        <taxon>Sordariomycetes</taxon>
        <taxon>Hypocreomycetidae</taxon>
        <taxon>Hypocreales</taxon>
        <taxon>Nectriaceae</taxon>
        <taxon>Fusarium</taxon>
        <taxon>Fusarium oxysporum species complex</taxon>
    </lineage>
</organism>
<dbReference type="Proteomes" id="UP000693942">
    <property type="component" value="Unassembled WGS sequence"/>
</dbReference>
<evidence type="ECO:0000256" key="1">
    <source>
        <dbReference type="SAM" id="MobiDB-lite"/>
    </source>
</evidence>
<feature type="compositionally biased region" description="Polar residues" evidence="1">
    <location>
        <begin position="302"/>
        <end position="316"/>
    </location>
</feature>
<evidence type="ECO:0000313" key="2">
    <source>
        <dbReference type="EMBL" id="KAG7414892.1"/>
    </source>
</evidence>
<name>A0A8J5UC24_FUSOX</name>
<accession>A0A8J5UC24</accession>
<gene>
    <name evidence="2" type="ORF">Forpi1262_v016901</name>
</gene>
<dbReference type="EMBL" id="JAELUR010000021">
    <property type="protein sequence ID" value="KAG7414892.1"/>
    <property type="molecule type" value="Genomic_DNA"/>
</dbReference>
<feature type="region of interest" description="Disordered" evidence="1">
    <location>
        <begin position="22"/>
        <end position="43"/>
    </location>
</feature>
<sequence length="402" mass="45628">MSPSSCFKPLINRLRQRIQIQSSPQNYPPPYTETSSSTQPGTQRHNLSCQVFREWQNTGERSTNYKYDAWVLPEKLLGELAYDAQIKCLEYVLKLQKIHPFEMNVRCILHNPHSGSQDTKLGAYLDIVAAKDMATIDRHWKNFQIPILDDSTQSKPHTEIDNKIDSIITQSQKSDSEFGKTKDELLPFLLAKVATSQEGWPLDEFLKRKDEIFHKDNLFHCSKSIAMTGQFKSQSISALQAIKGQTPQAVYALNFVPETVANTTYNTVRSFFHPADEALRQNWNIQSKNVRVDSHSMKLVSFGSSDKPQRGNQWQQWDDDKSGNEDTTDYTFMNATRFNSEGPGPNFAEQILLAAALQDLDRKNNDSGLYGDGTDLSREEWKNCPACRSSKDAHSGAGLSKY</sequence>
<reference evidence="2" key="1">
    <citation type="submission" date="2021-04" db="EMBL/GenBank/DDBJ databases">
        <title>First draft genome resource for Brassicaceae pathogens Fusarium oxysporum f. sp. raphani and Fusarium oxysporum f. sp. rapae.</title>
        <authorList>
            <person name="Asai S."/>
        </authorList>
    </citation>
    <scope>NUCLEOTIDE SEQUENCE</scope>
    <source>
        <strain evidence="2">Tf1262</strain>
    </source>
</reference>
<feature type="compositionally biased region" description="Polar residues" evidence="1">
    <location>
        <begin position="32"/>
        <end position="43"/>
    </location>
</feature>
<dbReference type="AlphaFoldDB" id="A0A8J5UC24"/>
<proteinExistence type="predicted"/>
<feature type="region of interest" description="Disordered" evidence="1">
    <location>
        <begin position="301"/>
        <end position="326"/>
    </location>
</feature>